<dbReference type="Pfam" id="PF05973">
    <property type="entry name" value="Gp49"/>
    <property type="match status" value="1"/>
</dbReference>
<dbReference type="RefSeq" id="WP_188799417.1">
    <property type="nucleotide sequence ID" value="NZ_CP064030.1"/>
</dbReference>
<sequence>MEIVKSRMFDRWLRGLNDRQAKARIQMRIDRLNLGNPGQHRNLTGGIREMKIDYGPGYRVYYTIRGAVLIILLCGGDKTTQQQDIDNAIRLADAWED</sequence>
<organism evidence="1 2">
    <name type="scientific">Dyella caseinilytica</name>
    <dbReference type="NCBI Taxonomy" id="1849581"/>
    <lineage>
        <taxon>Bacteria</taxon>
        <taxon>Pseudomonadati</taxon>
        <taxon>Pseudomonadota</taxon>
        <taxon>Gammaproteobacteria</taxon>
        <taxon>Lysobacterales</taxon>
        <taxon>Rhodanobacteraceae</taxon>
        <taxon>Dyella</taxon>
    </lineage>
</organism>
<keyword evidence="2" id="KW-1185">Reference proteome</keyword>
<dbReference type="InterPro" id="IPR009241">
    <property type="entry name" value="HigB-like"/>
</dbReference>
<evidence type="ECO:0000313" key="1">
    <source>
        <dbReference type="EMBL" id="QRN53874.1"/>
    </source>
</evidence>
<evidence type="ECO:0000313" key="2">
    <source>
        <dbReference type="Proteomes" id="UP000663181"/>
    </source>
</evidence>
<proteinExistence type="predicted"/>
<dbReference type="Proteomes" id="UP000663181">
    <property type="component" value="Chromosome"/>
</dbReference>
<dbReference type="InterPro" id="IPR014056">
    <property type="entry name" value="TypeIITA-like_toxin_pred"/>
</dbReference>
<protein>
    <submittedName>
        <fullName evidence="1">Type II toxin-antitoxin system RelE/ParE family toxin</fullName>
    </submittedName>
</protein>
<gene>
    <name evidence="1" type="ORF">ISN74_00160</name>
</gene>
<accession>A0ABX7GVH9</accession>
<dbReference type="PIRSF" id="PIRSF028744">
    <property type="entry name" value="Addict_mod_HI1419"/>
    <property type="match status" value="1"/>
</dbReference>
<reference evidence="1 2" key="1">
    <citation type="submission" date="2020-10" db="EMBL/GenBank/DDBJ databases">
        <title>Phylogeny of dyella-like bacteria.</title>
        <authorList>
            <person name="Fu J."/>
        </authorList>
    </citation>
    <scope>NUCLEOTIDE SEQUENCE [LARGE SCALE GENOMIC DNA]</scope>
    <source>
        <strain evidence="1 2">DHOB09</strain>
    </source>
</reference>
<dbReference type="NCBIfam" id="TIGR02683">
    <property type="entry name" value="upstrm_HI1419"/>
    <property type="match status" value="1"/>
</dbReference>
<dbReference type="PANTHER" id="PTHR41791:SF1">
    <property type="entry name" value="SSL7039 PROTEIN"/>
    <property type="match status" value="1"/>
</dbReference>
<name>A0ABX7GVH9_9GAMM</name>
<dbReference type="EMBL" id="CP064030">
    <property type="protein sequence ID" value="QRN53874.1"/>
    <property type="molecule type" value="Genomic_DNA"/>
</dbReference>
<dbReference type="PANTHER" id="PTHR41791">
    <property type="entry name" value="SSL7039 PROTEIN"/>
    <property type="match status" value="1"/>
</dbReference>